<reference evidence="2 3" key="1">
    <citation type="submission" date="2023-11" db="EMBL/GenBank/DDBJ databases">
        <title>MicrobeMod: A computational toolkit for identifying prokaryotic methylation and restriction-modification with nanopore sequencing.</title>
        <authorList>
            <person name="Crits-Christoph A."/>
            <person name="Kang S.C."/>
            <person name="Lee H."/>
            <person name="Ostrov N."/>
        </authorList>
    </citation>
    <scope>NUCLEOTIDE SEQUENCE [LARGE SCALE GENOMIC DNA]</scope>
    <source>
        <strain evidence="2 3">DSMZ 700</strain>
    </source>
</reference>
<evidence type="ECO:0000313" key="3">
    <source>
        <dbReference type="Proteomes" id="UP001279553"/>
    </source>
</evidence>
<dbReference type="InterPro" id="IPR001387">
    <property type="entry name" value="Cro/C1-type_HTH"/>
</dbReference>
<name>A0AAW9DMH0_ACIAO</name>
<organism evidence="2 3">
    <name type="scientific">Acidiphilium acidophilum</name>
    <name type="common">Thiobacillus acidophilus</name>
    <dbReference type="NCBI Taxonomy" id="76588"/>
    <lineage>
        <taxon>Bacteria</taxon>
        <taxon>Pseudomonadati</taxon>
        <taxon>Pseudomonadota</taxon>
        <taxon>Alphaproteobacteria</taxon>
        <taxon>Acetobacterales</taxon>
        <taxon>Acidocellaceae</taxon>
        <taxon>Acidiphilium</taxon>
    </lineage>
</organism>
<dbReference type="Pfam" id="PF01381">
    <property type="entry name" value="HTH_3"/>
    <property type="match status" value="1"/>
</dbReference>
<protein>
    <submittedName>
        <fullName evidence="2">Helix-turn-helix domain-containing protein</fullName>
    </submittedName>
</protein>
<dbReference type="EMBL" id="JAWXYB010000018">
    <property type="protein sequence ID" value="MDX5930236.1"/>
    <property type="molecule type" value="Genomic_DNA"/>
</dbReference>
<dbReference type="RefSeq" id="WP_319613194.1">
    <property type="nucleotide sequence ID" value="NZ_JAWXYB010000018.1"/>
</dbReference>
<dbReference type="CDD" id="cd00093">
    <property type="entry name" value="HTH_XRE"/>
    <property type="match status" value="1"/>
</dbReference>
<proteinExistence type="predicted"/>
<gene>
    <name evidence="2" type="ORF">SIL87_05575</name>
</gene>
<evidence type="ECO:0000259" key="1">
    <source>
        <dbReference type="PROSITE" id="PS50943"/>
    </source>
</evidence>
<sequence>MAIVKVTQDLIETSLRAIDWPAQDAKTDNDIAREIATNPDAAPILSAAQTAAAITRLIRQRLGITQTEFAARYQIPIGTLRDWEQNRKQPDAPAMAYLRVIAREPEIVARALIPA</sequence>
<dbReference type="SUPFAM" id="SSF47413">
    <property type="entry name" value="lambda repressor-like DNA-binding domains"/>
    <property type="match status" value="1"/>
</dbReference>
<dbReference type="Gene3D" id="1.10.260.40">
    <property type="entry name" value="lambda repressor-like DNA-binding domains"/>
    <property type="match status" value="1"/>
</dbReference>
<dbReference type="AlphaFoldDB" id="A0AAW9DMH0"/>
<dbReference type="GO" id="GO:0003677">
    <property type="term" value="F:DNA binding"/>
    <property type="evidence" value="ECO:0007669"/>
    <property type="project" value="InterPro"/>
</dbReference>
<dbReference type="PROSITE" id="PS50943">
    <property type="entry name" value="HTH_CROC1"/>
    <property type="match status" value="1"/>
</dbReference>
<accession>A0AAW9DMH0</accession>
<evidence type="ECO:0000313" key="2">
    <source>
        <dbReference type="EMBL" id="MDX5930236.1"/>
    </source>
</evidence>
<dbReference type="InterPro" id="IPR010982">
    <property type="entry name" value="Lambda_DNA-bd_dom_sf"/>
</dbReference>
<feature type="domain" description="HTH cro/C1-type" evidence="1">
    <location>
        <begin position="56"/>
        <end position="92"/>
    </location>
</feature>
<comment type="caution">
    <text evidence="2">The sequence shown here is derived from an EMBL/GenBank/DDBJ whole genome shotgun (WGS) entry which is preliminary data.</text>
</comment>
<keyword evidence="3" id="KW-1185">Reference proteome</keyword>
<dbReference type="Proteomes" id="UP001279553">
    <property type="component" value="Unassembled WGS sequence"/>
</dbReference>